<evidence type="ECO:0000313" key="7">
    <source>
        <dbReference type="Proteomes" id="UP001595953"/>
    </source>
</evidence>
<keyword evidence="3" id="KW-0378">Hydrolase</keyword>
<dbReference type="SUPFAM" id="SSF54001">
    <property type="entry name" value="Cysteine proteinases"/>
    <property type="match status" value="1"/>
</dbReference>
<dbReference type="EMBL" id="JBHSGP010000014">
    <property type="protein sequence ID" value="MFC4723360.1"/>
    <property type="molecule type" value="Genomic_DNA"/>
</dbReference>
<evidence type="ECO:0000256" key="3">
    <source>
        <dbReference type="ARBA" id="ARBA00022801"/>
    </source>
</evidence>
<dbReference type="Proteomes" id="UP001595953">
    <property type="component" value="Unassembled WGS sequence"/>
</dbReference>
<proteinExistence type="inferred from homology"/>
<dbReference type="Pfam" id="PF00877">
    <property type="entry name" value="NLPC_P60"/>
    <property type="match status" value="1"/>
</dbReference>
<dbReference type="InterPro" id="IPR038765">
    <property type="entry name" value="Papain-like_cys_pep_sf"/>
</dbReference>
<evidence type="ECO:0000259" key="5">
    <source>
        <dbReference type="PROSITE" id="PS51935"/>
    </source>
</evidence>
<feature type="domain" description="NlpC/P60" evidence="5">
    <location>
        <begin position="65"/>
        <end position="192"/>
    </location>
</feature>
<accession>A0ABV9N6X0</accession>
<sequence>MKITIIALCVTCLIVSCNTSKGIITKKSDSVKVYEDNSNEIDSEMETKTENNVAIESVDGGESGYSKADLIIDFAKQFDGVKYKFGGTTKQGMDCSGLVSTAFQNENIDLPRTSKGMSTQGEWIDIKEVQKGDLLFFATRRNSREVSHVGLVTESRPGYVEFIHATTRLGVTISSLAERYWYFAFIQARRIL</sequence>
<evidence type="ECO:0000256" key="1">
    <source>
        <dbReference type="ARBA" id="ARBA00007074"/>
    </source>
</evidence>
<dbReference type="InterPro" id="IPR000064">
    <property type="entry name" value="NLP_P60_dom"/>
</dbReference>
<evidence type="ECO:0000313" key="6">
    <source>
        <dbReference type="EMBL" id="MFC4723360.1"/>
    </source>
</evidence>
<dbReference type="RefSeq" id="WP_387964678.1">
    <property type="nucleotide sequence ID" value="NZ_JBHSGP010000014.1"/>
</dbReference>
<dbReference type="Gene3D" id="3.90.1720.10">
    <property type="entry name" value="endopeptidase domain like (from Nostoc punctiforme)"/>
    <property type="match status" value="1"/>
</dbReference>
<keyword evidence="7" id="KW-1185">Reference proteome</keyword>
<name>A0ABV9N6X0_9FLAO</name>
<evidence type="ECO:0000256" key="4">
    <source>
        <dbReference type="ARBA" id="ARBA00022807"/>
    </source>
</evidence>
<gene>
    <name evidence="6" type="ORF">ACFO5O_13575</name>
</gene>
<comment type="similarity">
    <text evidence="1">Belongs to the peptidase C40 family.</text>
</comment>
<keyword evidence="2" id="KW-0645">Protease</keyword>
<evidence type="ECO:0000256" key="2">
    <source>
        <dbReference type="ARBA" id="ARBA00022670"/>
    </source>
</evidence>
<organism evidence="6 7">
    <name type="scientific">Geojedonia litorea</name>
    <dbReference type="NCBI Taxonomy" id="1268269"/>
    <lineage>
        <taxon>Bacteria</taxon>
        <taxon>Pseudomonadati</taxon>
        <taxon>Bacteroidota</taxon>
        <taxon>Flavobacteriia</taxon>
        <taxon>Flavobacteriales</taxon>
        <taxon>Flavobacteriaceae</taxon>
        <taxon>Geojedonia</taxon>
    </lineage>
</organism>
<comment type="caution">
    <text evidence="6">The sequence shown here is derived from an EMBL/GenBank/DDBJ whole genome shotgun (WGS) entry which is preliminary data.</text>
</comment>
<dbReference type="PANTHER" id="PTHR47053:SF1">
    <property type="entry name" value="MUREIN DD-ENDOPEPTIDASE MEPH-RELATED"/>
    <property type="match status" value="1"/>
</dbReference>
<dbReference type="PROSITE" id="PS51257">
    <property type="entry name" value="PROKAR_LIPOPROTEIN"/>
    <property type="match status" value="1"/>
</dbReference>
<keyword evidence="4" id="KW-0788">Thiol protease</keyword>
<dbReference type="PANTHER" id="PTHR47053">
    <property type="entry name" value="MUREIN DD-ENDOPEPTIDASE MEPH-RELATED"/>
    <property type="match status" value="1"/>
</dbReference>
<dbReference type="PROSITE" id="PS51935">
    <property type="entry name" value="NLPC_P60"/>
    <property type="match status" value="1"/>
</dbReference>
<reference evidence="7" key="1">
    <citation type="journal article" date="2019" name="Int. J. Syst. Evol. Microbiol.">
        <title>The Global Catalogue of Microorganisms (GCM) 10K type strain sequencing project: providing services to taxonomists for standard genome sequencing and annotation.</title>
        <authorList>
            <consortium name="The Broad Institute Genomics Platform"/>
            <consortium name="The Broad Institute Genome Sequencing Center for Infectious Disease"/>
            <person name="Wu L."/>
            <person name="Ma J."/>
        </authorList>
    </citation>
    <scope>NUCLEOTIDE SEQUENCE [LARGE SCALE GENOMIC DNA]</scope>
    <source>
        <strain evidence="7">CCUG 63682</strain>
    </source>
</reference>
<dbReference type="InterPro" id="IPR051202">
    <property type="entry name" value="Peptidase_C40"/>
</dbReference>
<protein>
    <submittedName>
        <fullName evidence="6">C40 family peptidase</fullName>
    </submittedName>
</protein>